<gene>
    <name evidence="1" type="ORF">I6G47_13655</name>
    <name evidence="2" type="ORF">SAMN05421547_107124</name>
</gene>
<sequence length="115" mass="12801">MSEALHPCLNCGVCCEHFRVEFSVYELRSMGGTVPDELAHEVHGNRWRMNGTERRPVRCTALTGRCGEQVACSIYEQRSSTCREFEMGTDRCNAARLAHGLPALDDGARIWLAAA</sequence>
<dbReference type="Proteomes" id="UP000183417">
    <property type="component" value="Unassembled WGS sequence"/>
</dbReference>
<dbReference type="InterPro" id="IPR005358">
    <property type="entry name" value="Puta_zinc/iron-chelating_dom"/>
</dbReference>
<evidence type="ECO:0000313" key="2">
    <source>
        <dbReference type="EMBL" id="SDY71743.1"/>
    </source>
</evidence>
<organism evidence="2 3">
    <name type="scientific">Delftia lacustris</name>
    <dbReference type="NCBI Taxonomy" id="558537"/>
    <lineage>
        <taxon>Bacteria</taxon>
        <taxon>Pseudomonadati</taxon>
        <taxon>Pseudomonadota</taxon>
        <taxon>Betaproteobacteria</taxon>
        <taxon>Burkholderiales</taxon>
        <taxon>Comamonadaceae</taxon>
        <taxon>Delftia</taxon>
    </lineage>
</organism>
<evidence type="ECO:0000313" key="4">
    <source>
        <dbReference type="Proteomes" id="UP000595064"/>
    </source>
</evidence>
<dbReference type="GeneID" id="94694190"/>
<keyword evidence="4" id="KW-1185">Reference proteome</keyword>
<dbReference type="AlphaFoldDB" id="A0A1H3M564"/>
<reference evidence="1 4" key="2">
    <citation type="submission" date="2020-12" db="EMBL/GenBank/DDBJ databases">
        <title>FDA dAtabase for Regulatory Grade micrObial Sequences (FDA-ARGOS): Supporting development and validation of Infectious Disease Dx tests.</title>
        <authorList>
            <person name="Sproer C."/>
            <person name="Gronow S."/>
            <person name="Severitt S."/>
            <person name="Schroder I."/>
            <person name="Tallon L."/>
            <person name="Sadzewicz L."/>
            <person name="Zhao X."/>
            <person name="Boylan J."/>
            <person name="Ott S."/>
            <person name="Bowen H."/>
            <person name="Vavikolanu K."/>
            <person name="Mehta A."/>
            <person name="Aluvathingal J."/>
            <person name="Nadendla S."/>
            <person name="Lowell S."/>
            <person name="Myers T."/>
            <person name="Yan Y."/>
            <person name="Sichtig H."/>
        </authorList>
    </citation>
    <scope>NUCLEOTIDE SEQUENCE [LARGE SCALE GENOMIC DNA]</scope>
    <source>
        <strain evidence="1 4">FDAARGOS_890</strain>
    </source>
</reference>
<reference evidence="2 3" key="1">
    <citation type="submission" date="2016-10" db="EMBL/GenBank/DDBJ databases">
        <authorList>
            <person name="de Groot N.N."/>
        </authorList>
    </citation>
    <scope>NUCLEOTIDE SEQUENCE [LARGE SCALE GENOMIC DNA]</scope>
    <source>
        <strain evidence="2 3">LMG 24775</strain>
    </source>
</reference>
<protein>
    <submittedName>
        <fullName evidence="1">YkgJ family cysteine cluster protein</fullName>
    </submittedName>
</protein>
<dbReference type="Proteomes" id="UP000595064">
    <property type="component" value="Chromosome"/>
</dbReference>
<evidence type="ECO:0000313" key="1">
    <source>
        <dbReference type="EMBL" id="QPS84035.1"/>
    </source>
</evidence>
<dbReference type="Pfam" id="PF03692">
    <property type="entry name" value="CxxCxxCC"/>
    <property type="match status" value="1"/>
</dbReference>
<evidence type="ECO:0000313" key="3">
    <source>
        <dbReference type="Proteomes" id="UP000183417"/>
    </source>
</evidence>
<dbReference type="EMBL" id="FNPE01000007">
    <property type="protein sequence ID" value="SDY71743.1"/>
    <property type="molecule type" value="Genomic_DNA"/>
</dbReference>
<name>A0A1H3M564_9BURK</name>
<proteinExistence type="predicted"/>
<dbReference type="RefSeq" id="WP_016448986.1">
    <property type="nucleotide sequence ID" value="NZ_CP065748.1"/>
</dbReference>
<accession>A0A1H3M564</accession>
<dbReference type="EMBL" id="CP065748">
    <property type="protein sequence ID" value="QPS84035.1"/>
    <property type="molecule type" value="Genomic_DNA"/>
</dbReference>
<dbReference type="KEGG" id="dla:I6G47_13655"/>